<dbReference type="PROSITE" id="PS51585">
    <property type="entry name" value="SAM_MT_TPMT"/>
    <property type="match status" value="1"/>
</dbReference>
<evidence type="ECO:0000256" key="9">
    <source>
        <dbReference type="HAMAP-Rule" id="MF_00812"/>
    </source>
</evidence>
<comment type="catalytic activity">
    <reaction evidence="1 9">
        <text>S-adenosyl-L-methionine + a thiopurine = S-adenosyl-L-homocysteine + a thiopurine S-methylether.</text>
        <dbReference type="EC" id="2.1.1.67"/>
    </reaction>
</comment>
<dbReference type="InterPro" id="IPR025835">
    <property type="entry name" value="Thiopurine_S-MeTrfase"/>
</dbReference>
<dbReference type="GO" id="GO:0032259">
    <property type="term" value="P:methylation"/>
    <property type="evidence" value="ECO:0007669"/>
    <property type="project" value="UniProtKB-KW"/>
</dbReference>
<organism evidence="10 11">
    <name type="scientific">Thiorhodovibrio winogradskyi</name>
    <dbReference type="NCBI Taxonomy" id="77007"/>
    <lineage>
        <taxon>Bacteria</taxon>
        <taxon>Pseudomonadati</taxon>
        <taxon>Pseudomonadota</taxon>
        <taxon>Gammaproteobacteria</taxon>
        <taxon>Chromatiales</taxon>
        <taxon>Chromatiaceae</taxon>
        <taxon>Thiorhodovibrio</taxon>
    </lineage>
</organism>
<feature type="binding site" evidence="9">
    <location>
        <position position="10"/>
    </location>
    <ligand>
        <name>S-adenosyl-L-methionine</name>
        <dbReference type="ChEBI" id="CHEBI:59789"/>
    </ligand>
</feature>
<sequence length="227" mass="25814">MTPEFWHARWERGEIGWHEPEINTHLREFWPRLNLSPGTTALVPLCGKTLDLLWLVGEGYRVIGIELSKRALQEFFDEHGLSPKITELGPFQRWSADELTLLCGDFFALRRSHLTSVARSAVTAVYDRAALIAMPPELRPDYIRHLANLLAPAPGARLDGLLVTIEYLQQEMRGPPFSVPATQVRELCDGLLTTEELADYDIIAESPQFQRRGLSALREQVWRLAMV</sequence>
<evidence type="ECO:0000313" key="10">
    <source>
        <dbReference type="EMBL" id="WPL17120.1"/>
    </source>
</evidence>
<evidence type="ECO:0000256" key="6">
    <source>
        <dbReference type="ARBA" id="ARBA00022603"/>
    </source>
</evidence>
<dbReference type="NCBIfam" id="TIGR03840">
    <property type="entry name" value="TMPT_Se_Te"/>
    <property type="match status" value="1"/>
</dbReference>
<keyword evidence="5 9" id="KW-0963">Cytoplasm</keyword>
<dbReference type="InterPro" id="IPR008854">
    <property type="entry name" value="TPMT"/>
</dbReference>
<protein>
    <recommendedName>
        <fullName evidence="4 9">Thiopurine S-methyltransferase</fullName>
        <ecNumber evidence="4 9">2.1.1.67</ecNumber>
    </recommendedName>
    <alternativeName>
        <fullName evidence="9">Thiopurine methyltransferase</fullName>
    </alternativeName>
</protein>
<dbReference type="RefSeq" id="WP_328987634.1">
    <property type="nucleotide sequence ID" value="NZ_CP121472.1"/>
</dbReference>
<keyword evidence="7 9" id="KW-0808">Transferase</keyword>
<gene>
    <name evidence="9 10" type="primary">tpm</name>
    <name evidence="10" type="ORF">Thiowin_02108</name>
</gene>
<evidence type="ECO:0000256" key="8">
    <source>
        <dbReference type="ARBA" id="ARBA00022691"/>
    </source>
</evidence>
<dbReference type="Gene3D" id="3.40.50.150">
    <property type="entry name" value="Vaccinia Virus protein VP39"/>
    <property type="match status" value="1"/>
</dbReference>
<dbReference type="PIRSF" id="PIRSF023956">
    <property type="entry name" value="Thiopurine_S-methyltransferase"/>
    <property type="match status" value="1"/>
</dbReference>
<dbReference type="PANTHER" id="PTHR10259:SF11">
    <property type="entry name" value="THIOPURINE S-METHYLTRANSFERASE"/>
    <property type="match status" value="1"/>
</dbReference>
<dbReference type="PANTHER" id="PTHR10259">
    <property type="entry name" value="THIOPURINE S-METHYLTRANSFERASE"/>
    <property type="match status" value="1"/>
</dbReference>
<dbReference type="EMBL" id="CP121472">
    <property type="protein sequence ID" value="WPL17120.1"/>
    <property type="molecule type" value="Genomic_DNA"/>
</dbReference>
<dbReference type="Pfam" id="PF05724">
    <property type="entry name" value="TPMT"/>
    <property type="match status" value="1"/>
</dbReference>
<keyword evidence="8 9" id="KW-0949">S-adenosyl-L-methionine</keyword>
<name>A0ABZ0S801_9GAMM</name>
<dbReference type="Proteomes" id="UP001432180">
    <property type="component" value="Chromosome"/>
</dbReference>
<evidence type="ECO:0000313" key="11">
    <source>
        <dbReference type="Proteomes" id="UP001432180"/>
    </source>
</evidence>
<dbReference type="GO" id="GO:0008119">
    <property type="term" value="F:thiopurine S-methyltransferase activity"/>
    <property type="evidence" value="ECO:0007669"/>
    <property type="project" value="UniProtKB-EC"/>
</dbReference>
<keyword evidence="11" id="KW-1185">Reference proteome</keyword>
<evidence type="ECO:0000256" key="7">
    <source>
        <dbReference type="ARBA" id="ARBA00022679"/>
    </source>
</evidence>
<evidence type="ECO:0000256" key="5">
    <source>
        <dbReference type="ARBA" id="ARBA00022490"/>
    </source>
</evidence>
<dbReference type="InterPro" id="IPR029063">
    <property type="entry name" value="SAM-dependent_MTases_sf"/>
</dbReference>
<comment type="similarity">
    <text evidence="3 9">Belongs to the class I-like SAM-binding methyltransferase superfamily. TPMT family.</text>
</comment>
<dbReference type="NCBIfam" id="NF009732">
    <property type="entry name" value="PRK13255.1"/>
    <property type="match status" value="1"/>
</dbReference>
<comment type="subcellular location">
    <subcellularLocation>
        <location evidence="2 9">Cytoplasm</location>
    </subcellularLocation>
</comment>
<evidence type="ECO:0000256" key="4">
    <source>
        <dbReference type="ARBA" id="ARBA00011905"/>
    </source>
</evidence>
<evidence type="ECO:0000256" key="2">
    <source>
        <dbReference type="ARBA" id="ARBA00004496"/>
    </source>
</evidence>
<dbReference type="InterPro" id="IPR022474">
    <property type="entry name" value="Thiopur_S-MeTfrase_Se/Te_detox"/>
</dbReference>
<evidence type="ECO:0000256" key="3">
    <source>
        <dbReference type="ARBA" id="ARBA00008145"/>
    </source>
</evidence>
<dbReference type="SUPFAM" id="SSF53335">
    <property type="entry name" value="S-adenosyl-L-methionine-dependent methyltransferases"/>
    <property type="match status" value="1"/>
</dbReference>
<dbReference type="EC" id="2.1.1.67" evidence="4 9"/>
<reference evidence="10 11" key="1">
    <citation type="journal article" date="2023" name="Microorganisms">
        <title>Thiorhodovibrio frisius and Trv. litoralis spp. nov., Two Novel Members from a Clade of Fastidious Purple Sulfur Bacteria That Exhibit Unique Red-Shifted Light-Harvesting Capabilities.</title>
        <authorList>
            <person name="Methner A."/>
            <person name="Kuzyk S.B."/>
            <person name="Petersen J."/>
            <person name="Bauer S."/>
            <person name="Brinkmann H."/>
            <person name="Sichau K."/>
            <person name="Wanner G."/>
            <person name="Wolf J."/>
            <person name="Neumann-Schaal M."/>
            <person name="Henke P."/>
            <person name="Tank M."/>
            <person name="Sproer C."/>
            <person name="Bunk B."/>
            <person name="Overmann J."/>
        </authorList>
    </citation>
    <scope>NUCLEOTIDE SEQUENCE [LARGE SCALE GENOMIC DNA]</scope>
    <source>
        <strain evidence="10 11">DSM 6702</strain>
    </source>
</reference>
<feature type="binding site" evidence="9">
    <location>
        <position position="45"/>
    </location>
    <ligand>
        <name>S-adenosyl-L-methionine</name>
        <dbReference type="ChEBI" id="CHEBI:59789"/>
    </ligand>
</feature>
<accession>A0ABZ0S801</accession>
<feature type="binding site" evidence="9">
    <location>
        <position position="128"/>
    </location>
    <ligand>
        <name>S-adenosyl-L-methionine</name>
        <dbReference type="ChEBI" id="CHEBI:59789"/>
    </ligand>
</feature>
<keyword evidence="6 9" id="KW-0489">Methyltransferase</keyword>
<feature type="binding site" evidence="9">
    <location>
        <position position="66"/>
    </location>
    <ligand>
        <name>S-adenosyl-L-methionine</name>
        <dbReference type="ChEBI" id="CHEBI:59789"/>
    </ligand>
</feature>
<dbReference type="HAMAP" id="MF_00812">
    <property type="entry name" value="Thiopur_methtran"/>
    <property type="match status" value="1"/>
</dbReference>
<proteinExistence type="inferred from homology"/>
<evidence type="ECO:0000256" key="1">
    <source>
        <dbReference type="ARBA" id="ARBA00000903"/>
    </source>
</evidence>